<proteinExistence type="predicted"/>
<sequence>MLLKSVDLQNSARSLIFLELCRQSRCTKYPANCALPGIAREQNCGDEKIRGSRAARSTDESALSRTQDIPSLMLPWSGPWPLLRGSSSDGIAYVTVTPCW</sequence>
<protein>
    <submittedName>
        <fullName evidence="1">Uncharacterized protein</fullName>
    </submittedName>
</protein>
<evidence type="ECO:0000313" key="2">
    <source>
        <dbReference type="Proteomes" id="UP001161757"/>
    </source>
</evidence>
<evidence type="ECO:0000313" key="1">
    <source>
        <dbReference type="EMBL" id="KAJ8994922.1"/>
    </source>
</evidence>
<dbReference type="Proteomes" id="UP001161757">
    <property type="component" value="Unassembled WGS sequence"/>
</dbReference>
<dbReference type="AlphaFoldDB" id="A0AAN6IY17"/>
<dbReference type="EMBL" id="JAJGCB010000002">
    <property type="protein sequence ID" value="KAJ8994922.1"/>
    <property type="molecule type" value="Genomic_DNA"/>
</dbReference>
<comment type="caution">
    <text evidence="1">The sequence shown here is derived from an EMBL/GenBank/DDBJ whole genome shotgun (WGS) entry which is preliminary data.</text>
</comment>
<name>A0AAN6IY17_EXODE</name>
<accession>A0AAN6IY17</accession>
<gene>
    <name evidence="1" type="ORF">HRR80_001615</name>
</gene>
<reference evidence="1" key="1">
    <citation type="submission" date="2023-01" db="EMBL/GenBank/DDBJ databases">
        <title>Exophiala dermititidis isolated from Cystic Fibrosis Patient.</title>
        <authorList>
            <person name="Kurbessoian T."/>
            <person name="Crocker A."/>
            <person name="Murante D."/>
            <person name="Hogan D.A."/>
            <person name="Stajich J.E."/>
        </authorList>
    </citation>
    <scope>NUCLEOTIDE SEQUENCE</scope>
    <source>
        <strain evidence="1">Ex8</strain>
    </source>
</reference>
<organism evidence="1 2">
    <name type="scientific">Exophiala dermatitidis</name>
    <name type="common">Black yeast-like fungus</name>
    <name type="synonym">Wangiella dermatitidis</name>
    <dbReference type="NCBI Taxonomy" id="5970"/>
    <lineage>
        <taxon>Eukaryota</taxon>
        <taxon>Fungi</taxon>
        <taxon>Dikarya</taxon>
        <taxon>Ascomycota</taxon>
        <taxon>Pezizomycotina</taxon>
        <taxon>Eurotiomycetes</taxon>
        <taxon>Chaetothyriomycetidae</taxon>
        <taxon>Chaetothyriales</taxon>
        <taxon>Herpotrichiellaceae</taxon>
        <taxon>Exophiala</taxon>
    </lineage>
</organism>